<dbReference type="KEGG" id="cag:Cagg_1499"/>
<dbReference type="EMBL" id="CP001337">
    <property type="protein sequence ID" value="ACL24403.1"/>
    <property type="molecule type" value="Genomic_DNA"/>
</dbReference>
<dbReference type="eggNOG" id="ENOG5033IFQ">
    <property type="taxonomic scope" value="Bacteria"/>
</dbReference>
<evidence type="ECO:0000313" key="2">
    <source>
        <dbReference type="Proteomes" id="UP000002508"/>
    </source>
</evidence>
<gene>
    <name evidence="1" type="ordered locus">Cagg_1499</name>
</gene>
<dbReference type="HOGENOM" id="CLU_185066_0_0_0"/>
<name>B8G9B3_CHLAD</name>
<accession>B8G9B3</accession>
<dbReference type="AlphaFoldDB" id="B8G9B3"/>
<reference evidence="1" key="1">
    <citation type="submission" date="2008-12" db="EMBL/GenBank/DDBJ databases">
        <title>Complete sequence of Chloroflexus aggregans DSM 9485.</title>
        <authorList>
            <consortium name="US DOE Joint Genome Institute"/>
            <person name="Lucas S."/>
            <person name="Copeland A."/>
            <person name="Lapidus A."/>
            <person name="Glavina del Rio T."/>
            <person name="Dalin E."/>
            <person name="Tice H."/>
            <person name="Pitluck S."/>
            <person name="Foster B."/>
            <person name="Larimer F."/>
            <person name="Land M."/>
            <person name="Hauser L."/>
            <person name="Kyrpides N."/>
            <person name="Mikhailova N."/>
            <person name="Bryant D."/>
            <person name="Richardson P."/>
        </authorList>
    </citation>
    <scope>NUCLEOTIDE SEQUENCE</scope>
    <source>
        <strain evidence="1">DSM 9485</strain>
    </source>
</reference>
<proteinExistence type="predicted"/>
<organism evidence="1 2">
    <name type="scientific">Chloroflexus aggregans (strain MD-66 / DSM 9485)</name>
    <dbReference type="NCBI Taxonomy" id="326427"/>
    <lineage>
        <taxon>Bacteria</taxon>
        <taxon>Bacillati</taxon>
        <taxon>Chloroflexota</taxon>
        <taxon>Chloroflexia</taxon>
        <taxon>Chloroflexales</taxon>
        <taxon>Chloroflexineae</taxon>
        <taxon>Chloroflexaceae</taxon>
        <taxon>Chloroflexus</taxon>
    </lineage>
</organism>
<dbReference type="STRING" id="326427.Cagg_1499"/>
<sequence>MGCAMEVAIEIEIAEIALIGFGGIDRERVRAALVAELSRLLAEEGIPAGLSSAGTIETLDSGAFRLAPGMRPERIGQQIALALYRGIARTVFTT</sequence>
<protein>
    <submittedName>
        <fullName evidence="1">Uncharacterized protein</fullName>
    </submittedName>
</protein>
<evidence type="ECO:0000313" key="1">
    <source>
        <dbReference type="EMBL" id="ACL24403.1"/>
    </source>
</evidence>
<dbReference type="Proteomes" id="UP000002508">
    <property type="component" value="Chromosome"/>
</dbReference>
<keyword evidence="2" id="KW-1185">Reference proteome</keyword>